<keyword evidence="6 8" id="KW-0408">Iron</keyword>
<dbReference type="GO" id="GO:0005506">
    <property type="term" value="F:iron ion binding"/>
    <property type="evidence" value="ECO:0007669"/>
    <property type="project" value="InterPro"/>
</dbReference>
<keyword evidence="9" id="KW-0472">Membrane</keyword>
<dbReference type="AlphaFoldDB" id="A0A4S4MIQ9"/>
<organism evidence="10 11">
    <name type="scientific">Antrodiella citrinella</name>
    <dbReference type="NCBI Taxonomy" id="2447956"/>
    <lineage>
        <taxon>Eukaryota</taxon>
        <taxon>Fungi</taxon>
        <taxon>Dikarya</taxon>
        <taxon>Basidiomycota</taxon>
        <taxon>Agaricomycotina</taxon>
        <taxon>Agaricomycetes</taxon>
        <taxon>Polyporales</taxon>
        <taxon>Steccherinaceae</taxon>
        <taxon>Antrodiella</taxon>
    </lineage>
</organism>
<protein>
    <recommendedName>
        <fullName evidence="12">Cytochrome P450</fullName>
    </recommendedName>
</protein>
<comment type="similarity">
    <text evidence="3">Belongs to the cytochrome P450 family.</text>
</comment>
<evidence type="ECO:0000256" key="8">
    <source>
        <dbReference type="PIRSR" id="PIRSR602401-1"/>
    </source>
</evidence>
<evidence type="ECO:0000256" key="3">
    <source>
        <dbReference type="ARBA" id="ARBA00010617"/>
    </source>
</evidence>
<evidence type="ECO:0000256" key="2">
    <source>
        <dbReference type="ARBA" id="ARBA00005179"/>
    </source>
</evidence>
<dbReference type="InterPro" id="IPR036396">
    <property type="entry name" value="Cyt_P450_sf"/>
</dbReference>
<accession>A0A4S4MIQ9</accession>
<dbReference type="Pfam" id="PF00067">
    <property type="entry name" value="p450"/>
    <property type="match status" value="2"/>
</dbReference>
<evidence type="ECO:0000256" key="6">
    <source>
        <dbReference type="ARBA" id="ARBA00023004"/>
    </source>
</evidence>
<dbReference type="PANTHER" id="PTHR24305:SF187">
    <property type="entry name" value="P450, PUTATIVE (EUROFUNG)-RELATED"/>
    <property type="match status" value="1"/>
</dbReference>
<reference evidence="10 11" key="1">
    <citation type="submission" date="2019-02" db="EMBL/GenBank/DDBJ databases">
        <title>Genome sequencing of the rare red list fungi Antrodiella citrinella (Flaviporus citrinellus).</title>
        <authorList>
            <person name="Buettner E."/>
            <person name="Kellner H."/>
        </authorList>
    </citation>
    <scope>NUCLEOTIDE SEQUENCE [LARGE SCALE GENOMIC DNA]</scope>
    <source>
        <strain evidence="10 11">DSM 108506</strain>
    </source>
</reference>
<dbReference type="InterPro" id="IPR050121">
    <property type="entry name" value="Cytochrome_P450_monoxygenase"/>
</dbReference>
<dbReference type="InterPro" id="IPR017972">
    <property type="entry name" value="Cyt_P450_CS"/>
</dbReference>
<dbReference type="GO" id="GO:0016705">
    <property type="term" value="F:oxidoreductase activity, acting on paired donors, with incorporation or reduction of molecular oxygen"/>
    <property type="evidence" value="ECO:0007669"/>
    <property type="project" value="InterPro"/>
</dbReference>
<comment type="cofactor">
    <cofactor evidence="1 8">
        <name>heme</name>
        <dbReference type="ChEBI" id="CHEBI:30413"/>
    </cofactor>
</comment>
<dbReference type="PANTHER" id="PTHR24305">
    <property type="entry name" value="CYTOCHROME P450"/>
    <property type="match status" value="1"/>
</dbReference>
<evidence type="ECO:0008006" key="12">
    <source>
        <dbReference type="Google" id="ProtNLM"/>
    </source>
</evidence>
<dbReference type="PROSITE" id="PS00086">
    <property type="entry name" value="CYTOCHROME_P450"/>
    <property type="match status" value="2"/>
</dbReference>
<gene>
    <name evidence="10" type="ORF">EUX98_g8119</name>
</gene>
<dbReference type="SUPFAM" id="SSF48264">
    <property type="entry name" value="Cytochrome P450"/>
    <property type="match status" value="2"/>
</dbReference>
<evidence type="ECO:0000256" key="5">
    <source>
        <dbReference type="ARBA" id="ARBA00023002"/>
    </source>
</evidence>
<comment type="pathway">
    <text evidence="2">Secondary metabolite biosynthesis.</text>
</comment>
<keyword evidence="9" id="KW-0812">Transmembrane</keyword>
<name>A0A4S4MIQ9_9APHY</name>
<dbReference type="Proteomes" id="UP000308730">
    <property type="component" value="Unassembled WGS sequence"/>
</dbReference>
<dbReference type="InterPro" id="IPR001128">
    <property type="entry name" value="Cyt_P450"/>
</dbReference>
<dbReference type="GO" id="GO:0020037">
    <property type="term" value="F:heme binding"/>
    <property type="evidence" value="ECO:0007669"/>
    <property type="project" value="InterPro"/>
</dbReference>
<evidence type="ECO:0000313" key="11">
    <source>
        <dbReference type="Proteomes" id="UP000308730"/>
    </source>
</evidence>
<keyword evidence="7" id="KW-0503">Monooxygenase</keyword>
<feature type="binding site" description="axial binding residue" evidence="8">
    <location>
        <position position="498"/>
    </location>
    <ligand>
        <name>heme</name>
        <dbReference type="ChEBI" id="CHEBI:30413"/>
    </ligand>
    <ligandPart>
        <name>Fe</name>
        <dbReference type="ChEBI" id="CHEBI:18248"/>
    </ligandPart>
</feature>
<dbReference type="EMBL" id="SGPM01000401">
    <property type="protein sequence ID" value="THH23060.1"/>
    <property type="molecule type" value="Genomic_DNA"/>
</dbReference>
<comment type="caution">
    <text evidence="10">The sequence shown here is derived from an EMBL/GenBank/DDBJ whole genome shotgun (WGS) entry which is preliminary data.</text>
</comment>
<dbReference type="CDD" id="cd11061">
    <property type="entry name" value="CYP67-like"/>
    <property type="match status" value="2"/>
</dbReference>
<dbReference type="PRINTS" id="PR00385">
    <property type="entry name" value="P450"/>
</dbReference>
<dbReference type="PRINTS" id="PR00463">
    <property type="entry name" value="EP450I"/>
</dbReference>
<feature type="transmembrane region" description="Helical" evidence="9">
    <location>
        <begin position="28"/>
        <end position="48"/>
    </location>
</feature>
<dbReference type="OrthoDB" id="6692864at2759"/>
<dbReference type="GO" id="GO:0004497">
    <property type="term" value="F:monooxygenase activity"/>
    <property type="evidence" value="ECO:0007669"/>
    <property type="project" value="UniProtKB-KW"/>
</dbReference>
<dbReference type="InterPro" id="IPR002401">
    <property type="entry name" value="Cyt_P450_E_grp-I"/>
</dbReference>
<feature type="transmembrane region" description="Helical" evidence="9">
    <location>
        <begin position="55"/>
        <end position="77"/>
    </location>
</feature>
<evidence type="ECO:0000256" key="9">
    <source>
        <dbReference type="SAM" id="Phobius"/>
    </source>
</evidence>
<keyword evidence="11" id="KW-1185">Reference proteome</keyword>
<keyword evidence="9" id="KW-1133">Transmembrane helix</keyword>
<evidence type="ECO:0000256" key="1">
    <source>
        <dbReference type="ARBA" id="ARBA00001971"/>
    </source>
</evidence>
<sequence length="1081" mass="121159">MANLVSANGLVLGTAFISYLVYKRYEPSGILATFSLQVLLPGVLSLLVKHQYSSILNAVATAYVGYWTTLLVLILGYRLSPLHPLAKFPGPIVCKVSKWWLAYQVTQGKVHEYHRELHARYGDVVRIGPNELSFATEDAIAPILKDCPKGPYFNTRVNGPNPQLDGIRDMDDYARRRKAWNRGMSVAALKDYEELLRVILRDLLLAFENRQEESLNLHTWLGYMSFDMMGEMAFSRSFHNVKSGTDATGMVHAIEGGVMQVAWVGHVPWIQPLLGLLGKVLGEGWSWKALQNFGAETVRTRMTDGSSKRDLFHYLMDEDDLEAVKPQIQVVAVDGILAIIAGSDTAAVALSHTFYFLIRNPRAMKRLREEIDSQYPGATDPTLDFAKQAEMPYLNACINEAIRLYPPVLSGLQRKTDTGKGGIMLGSHYIPDGTQVSAHLHTIQRDPRYFHPLPDDFWPDRFLVQDTYELPSGQAISKDVLVHNRNVFVPFSAGVRNCVGKNVAVLEMRAVLCAVVQRFELSKAPDFDLDNWERDLRDLFITSCGPLMYALYDPYPVSYLIYKRHEPSSPVASLALLVLLPGLLTTSVRHQFTGLAPAVASVMSKMWAAYIAYQGTAHLYYQDLHTQYGDIVRIGEPSRVSAVVECLTDAPGPNELSFRNVASVDPILKDSSKGEYFITRKVGPVPSLDGIVGDEVATLYAKRRTKWNRGTSVASMKNYEEYLRGVIRDLLSAFEAKQEHPLNLARWLLYASFDFMGEMALSKQFKNVEAGADTSGMIHAIDEGVSQLAWVAHVPWIMPYVGLLQFFTRGVSWKALQRFGAEAVRNRLANNSGRRDLFHHLMDGDDLDEVKPTLEEVASDGILAIVAGSDTSATALSHTFYFMLRNPRCLDTLRAEVVAAYPGTTDTTFDFAKQAEMPYLNACINEALRLYPPVLTGLQRKIDTGTGGSLIGPYYIPDGTHACAHNFSMQRDPRYFYPLPDQFWPDRWLVQDSYELPSGQVISKEKLIHNREVFVPFSLGMRSCAGKSIAMLEMRAMLCALLQKYDFAKAPNYNMDDWEKSVRDIFVTSCGPLMVTVKARF</sequence>
<keyword evidence="5" id="KW-0560">Oxidoreductase</keyword>
<feature type="transmembrane region" description="Helical" evidence="9">
    <location>
        <begin position="5"/>
        <end position="22"/>
    </location>
</feature>
<dbReference type="Gene3D" id="1.10.630.10">
    <property type="entry name" value="Cytochrome P450"/>
    <property type="match status" value="2"/>
</dbReference>
<evidence type="ECO:0000313" key="10">
    <source>
        <dbReference type="EMBL" id="THH23060.1"/>
    </source>
</evidence>
<keyword evidence="4 8" id="KW-0479">Metal-binding</keyword>
<evidence type="ECO:0000256" key="4">
    <source>
        <dbReference type="ARBA" id="ARBA00022723"/>
    </source>
</evidence>
<evidence type="ECO:0000256" key="7">
    <source>
        <dbReference type="ARBA" id="ARBA00023033"/>
    </source>
</evidence>
<proteinExistence type="inferred from homology"/>
<keyword evidence="8" id="KW-0349">Heme</keyword>